<gene>
    <name evidence="2" type="ORF">OLC1_LOCUS18803</name>
</gene>
<evidence type="ECO:0000313" key="2">
    <source>
        <dbReference type="EMBL" id="CAI9111386.1"/>
    </source>
</evidence>
<name>A0AAV1DU15_OLDCO</name>
<dbReference type="InterPro" id="IPR051850">
    <property type="entry name" value="Polysacch_Lyase_4"/>
</dbReference>
<keyword evidence="3" id="KW-1185">Reference proteome</keyword>
<dbReference type="PANTHER" id="PTHR32018">
    <property type="entry name" value="RHAMNOGALACTURONATE LYASE FAMILY PROTEIN"/>
    <property type="match status" value="1"/>
</dbReference>
<dbReference type="Proteomes" id="UP001161247">
    <property type="component" value="Chromosome 6"/>
</dbReference>
<dbReference type="PANTHER" id="PTHR32018:SF6">
    <property type="entry name" value="RHAMNOGALACTURONAN ENDOLYASE"/>
    <property type="match status" value="1"/>
</dbReference>
<dbReference type="SUPFAM" id="SSF49785">
    <property type="entry name" value="Galactose-binding domain-like"/>
    <property type="match status" value="1"/>
</dbReference>
<feature type="domain" description="Rhamnogalacturonan lyase" evidence="1">
    <location>
        <begin position="22"/>
        <end position="222"/>
    </location>
</feature>
<sequence>MNAGSKINLGRLVYRPHRNGSTIWEIGIPDRKASEFYVPSSRFKATKYHQYSNKVGVGSFYTDRFRQYGLWKRYRDLYPLSDLVYTIGKSNHRRDWFFAHVPRCSNAYRRNKKCFPTTWQIIFNLHNLRSNATYTLHLALASANYAQLEVRFNNRNSTPPHFNTGLIGRDNAVARHGTHGIYRLYSVNVTGDLLVNGRNTVYLKQSRATDPFREIMYDYIRFEAPGSS</sequence>
<organism evidence="2 3">
    <name type="scientific">Oldenlandia corymbosa var. corymbosa</name>
    <dbReference type="NCBI Taxonomy" id="529605"/>
    <lineage>
        <taxon>Eukaryota</taxon>
        <taxon>Viridiplantae</taxon>
        <taxon>Streptophyta</taxon>
        <taxon>Embryophyta</taxon>
        <taxon>Tracheophyta</taxon>
        <taxon>Spermatophyta</taxon>
        <taxon>Magnoliopsida</taxon>
        <taxon>eudicotyledons</taxon>
        <taxon>Gunneridae</taxon>
        <taxon>Pentapetalae</taxon>
        <taxon>asterids</taxon>
        <taxon>lamiids</taxon>
        <taxon>Gentianales</taxon>
        <taxon>Rubiaceae</taxon>
        <taxon>Rubioideae</taxon>
        <taxon>Spermacoceae</taxon>
        <taxon>Hedyotis-Oldenlandia complex</taxon>
        <taxon>Oldenlandia</taxon>
    </lineage>
</organism>
<dbReference type="Gene3D" id="2.60.120.260">
    <property type="entry name" value="Galactose-binding domain-like"/>
    <property type="match status" value="1"/>
</dbReference>
<dbReference type="AlphaFoldDB" id="A0AAV1DU15"/>
<accession>A0AAV1DU15</accession>
<proteinExistence type="predicted"/>
<dbReference type="EMBL" id="OX459123">
    <property type="protein sequence ID" value="CAI9111386.1"/>
    <property type="molecule type" value="Genomic_DNA"/>
</dbReference>
<dbReference type="InterPro" id="IPR008979">
    <property type="entry name" value="Galactose-bd-like_sf"/>
</dbReference>
<reference evidence="2" key="1">
    <citation type="submission" date="2023-03" db="EMBL/GenBank/DDBJ databases">
        <authorList>
            <person name="Julca I."/>
        </authorList>
    </citation>
    <scope>NUCLEOTIDE SEQUENCE</scope>
</reference>
<evidence type="ECO:0000313" key="3">
    <source>
        <dbReference type="Proteomes" id="UP001161247"/>
    </source>
</evidence>
<dbReference type="CDD" id="cd10317">
    <property type="entry name" value="RGL4_C"/>
    <property type="match status" value="1"/>
</dbReference>
<dbReference type="Pfam" id="PF14683">
    <property type="entry name" value="CBM-like"/>
    <property type="match status" value="1"/>
</dbReference>
<dbReference type="InterPro" id="IPR029411">
    <property type="entry name" value="RG-lyase_III"/>
</dbReference>
<evidence type="ECO:0000259" key="1">
    <source>
        <dbReference type="Pfam" id="PF14683"/>
    </source>
</evidence>
<protein>
    <submittedName>
        <fullName evidence="2">OLC1v1011604C1</fullName>
    </submittedName>
</protein>